<dbReference type="EMBL" id="JAVREJ010000062">
    <property type="protein sequence ID" value="MDT0354025.1"/>
    <property type="molecule type" value="Genomic_DNA"/>
</dbReference>
<protein>
    <recommendedName>
        <fullName evidence="3">FCD domain-containing protein</fullName>
    </recommendedName>
</protein>
<name>A0ABU2NJX9_9PSEU</name>
<proteinExistence type="predicted"/>
<keyword evidence="2" id="KW-1185">Reference proteome</keyword>
<dbReference type="RefSeq" id="WP_311560533.1">
    <property type="nucleotide sequence ID" value="NZ_JAVREJ010000062.1"/>
</dbReference>
<organism evidence="1 2">
    <name type="scientific">Pseudonocardia charpentierae</name>
    <dbReference type="NCBI Taxonomy" id="3075545"/>
    <lineage>
        <taxon>Bacteria</taxon>
        <taxon>Bacillati</taxon>
        <taxon>Actinomycetota</taxon>
        <taxon>Actinomycetes</taxon>
        <taxon>Pseudonocardiales</taxon>
        <taxon>Pseudonocardiaceae</taxon>
        <taxon>Pseudonocardia</taxon>
    </lineage>
</organism>
<reference evidence="2" key="1">
    <citation type="submission" date="2023-07" db="EMBL/GenBank/DDBJ databases">
        <title>30 novel species of actinomycetes from the DSMZ collection.</title>
        <authorList>
            <person name="Nouioui I."/>
        </authorList>
    </citation>
    <scope>NUCLEOTIDE SEQUENCE [LARGE SCALE GENOMIC DNA]</scope>
    <source>
        <strain evidence="2">DSM 45834</strain>
    </source>
</reference>
<gene>
    <name evidence="1" type="ORF">RM445_31570</name>
</gene>
<sequence length="85" mass="9033">MLAALVAGERDPEVLARAGQGPVASQAPRARQALRGRFGEHHALLIGLCLEHTAHLEAAIARLYERVDAVFAAHVSEAGSFRPSP</sequence>
<evidence type="ECO:0000313" key="1">
    <source>
        <dbReference type="EMBL" id="MDT0354025.1"/>
    </source>
</evidence>
<comment type="caution">
    <text evidence="1">The sequence shown here is derived from an EMBL/GenBank/DDBJ whole genome shotgun (WGS) entry which is preliminary data.</text>
</comment>
<dbReference type="Proteomes" id="UP001183202">
    <property type="component" value="Unassembled WGS sequence"/>
</dbReference>
<evidence type="ECO:0008006" key="3">
    <source>
        <dbReference type="Google" id="ProtNLM"/>
    </source>
</evidence>
<accession>A0ABU2NJX9</accession>
<evidence type="ECO:0000313" key="2">
    <source>
        <dbReference type="Proteomes" id="UP001183202"/>
    </source>
</evidence>